<keyword evidence="1" id="KW-1133">Transmembrane helix</keyword>
<keyword evidence="1" id="KW-0812">Transmembrane</keyword>
<proteinExistence type="predicted"/>
<sequence>MIIRTPGGFLCGATLGLIFLAPALYYALFSHPNFPWLPLTSTPEIKQSSFKNIVFEDFSLSPMRRTARNCLKETFYTGKQMDASVFSQVGEDGIIDAAFSCINTTNKYFVELGVSDGSQCTTRWLRESKGWSGLMLDGSHSNLSINLQPEFMTSKNIDTLLNKHRVPMHFDHMTVDIDLNTFWVLHAVLAAGFRPRFVAAEINRNFPSERQAFVTLNLPEGTWDALDMIGGHRATGGTCYFGASPLAMARMMQHFGYWPLVFDKYAINLFFVHASVVGIKLNPLNQKLVEGSSTSREAFDTLDQDFSIRSAATALPADRELGWPIHEPCPHNLWLEVPRNLDFMGSGWERRLRPTILSEVLGPNHIRVFKPLACPGMPLFHGT</sequence>
<feature type="transmembrane region" description="Helical" evidence="1">
    <location>
        <begin position="7"/>
        <end position="28"/>
    </location>
</feature>
<dbReference type="AlphaFoldDB" id="A0A250WQA3"/>
<comment type="caution">
    <text evidence="2">The sequence shown here is derived from an EMBL/GenBank/DDBJ whole genome shotgun (WGS) entry which is preliminary data.</text>
</comment>
<dbReference type="OrthoDB" id="443549at2759"/>
<keyword evidence="1" id="KW-0472">Membrane</keyword>
<gene>
    <name evidence="2" type="ORF">CEUSTIGMA_g324.t1</name>
</gene>
<dbReference type="EMBL" id="BEGY01000001">
    <property type="protein sequence ID" value="GAX72869.1"/>
    <property type="molecule type" value="Genomic_DNA"/>
</dbReference>
<protein>
    <recommendedName>
        <fullName evidence="4">Methyltransferase</fullName>
    </recommendedName>
</protein>
<name>A0A250WQA3_9CHLO</name>
<accession>A0A250WQA3</accession>
<evidence type="ECO:0000313" key="3">
    <source>
        <dbReference type="Proteomes" id="UP000232323"/>
    </source>
</evidence>
<organism evidence="2 3">
    <name type="scientific">Chlamydomonas eustigma</name>
    <dbReference type="NCBI Taxonomy" id="1157962"/>
    <lineage>
        <taxon>Eukaryota</taxon>
        <taxon>Viridiplantae</taxon>
        <taxon>Chlorophyta</taxon>
        <taxon>core chlorophytes</taxon>
        <taxon>Chlorophyceae</taxon>
        <taxon>CS clade</taxon>
        <taxon>Chlamydomonadales</taxon>
        <taxon>Chlamydomonadaceae</taxon>
        <taxon>Chlamydomonas</taxon>
    </lineage>
</organism>
<keyword evidence="3" id="KW-1185">Reference proteome</keyword>
<reference evidence="2 3" key="1">
    <citation type="submission" date="2017-08" db="EMBL/GenBank/DDBJ databases">
        <title>Acidophilic green algal genome provides insights into adaptation to an acidic environment.</title>
        <authorList>
            <person name="Hirooka S."/>
            <person name="Hirose Y."/>
            <person name="Kanesaki Y."/>
            <person name="Higuchi S."/>
            <person name="Fujiwara T."/>
            <person name="Onuma R."/>
            <person name="Era A."/>
            <person name="Ohbayashi R."/>
            <person name="Uzuka A."/>
            <person name="Nozaki H."/>
            <person name="Yoshikawa H."/>
            <person name="Miyagishima S.Y."/>
        </authorList>
    </citation>
    <scope>NUCLEOTIDE SEQUENCE [LARGE SCALE GENOMIC DNA]</scope>
    <source>
        <strain evidence="2 3">NIES-2499</strain>
    </source>
</reference>
<evidence type="ECO:0000256" key="1">
    <source>
        <dbReference type="SAM" id="Phobius"/>
    </source>
</evidence>
<evidence type="ECO:0008006" key="4">
    <source>
        <dbReference type="Google" id="ProtNLM"/>
    </source>
</evidence>
<evidence type="ECO:0000313" key="2">
    <source>
        <dbReference type="EMBL" id="GAX72869.1"/>
    </source>
</evidence>
<dbReference type="Proteomes" id="UP000232323">
    <property type="component" value="Unassembled WGS sequence"/>
</dbReference>
<dbReference type="STRING" id="1157962.A0A250WQA3"/>